<sequence length="327" mass="39065">MERDWPLVEMGEMYIAQLVKLSDYISRYEMDIYKYPSRYVRLKKERWQRLVHSWELNKQGKRRFFSSKPEEEVVKKSWRNFWPFKQKESQLETQTEEEDLFLNNQLPISPSLDHLKASFREELFSFQMNWASSTISEISNVKRKYQYDQLLFTLLMELPDTFFVFYEPVFVHKKTSIDLDIMILTPSELWLVRALPGNEQTIYQPGADRFWTCSKGDKKEKILHPIISLKRMRTVIEPLLTEMDLSIPIKTVILAKDAYIDNSSSQRITLIDKRSYREWKEKLSRNVAPLKLHQMKIADAILSNCLTIARERTDFLQAEDEIIEKDK</sequence>
<evidence type="ECO:0000313" key="1">
    <source>
        <dbReference type="EMBL" id="MBU9721070.1"/>
    </source>
</evidence>
<evidence type="ECO:0000313" key="2">
    <source>
        <dbReference type="Proteomes" id="UP000790580"/>
    </source>
</evidence>
<comment type="caution">
    <text evidence="1">The sequence shown here is derived from an EMBL/GenBank/DDBJ whole genome shotgun (WGS) entry which is preliminary data.</text>
</comment>
<protein>
    <submittedName>
        <fullName evidence="1">NERD domain-containing protein</fullName>
    </submittedName>
</protein>
<organism evidence="1 2">
    <name type="scientific">Evansella alkalicola</name>
    <dbReference type="NCBI Taxonomy" id="745819"/>
    <lineage>
        <taxon>Bacteria</taxon>
        <taxon>Bacillati</taxon>
        <taxon>Bacillota</taxon>
        <taxon>Bacilli</taxon>
        <taxon>Bacillales</taxon>
        <taxon>Bacillaceae</taxon>
        <taxon>Evansella</taxon>
    </lineage>
</organism>
<reference evidence="1 2" key="1">
    <citation type="submission" date="2021-06" db="EMBL/GenBank/DDBJ databases">
        <title>Bacillus sp. RD4P76, an endophyte from a halophyte.</title>
        <authorList>
            <person name="Sun J.-Q."/>
        </authorList>
    </citation>
    <scope>NUCLEOTIDE SEQUENCE [LARGE SCALE GENOMIC DNA]</scope>
    <source>
        <strain evidence="1 2">JCM 17098</strain>
    </source>
</reference>
<keyword evidence="2" id="KW-1185">Reference proteome</keyword>
<dbReference type="Proteomes" id="UP000790580">
    <property type="component" value="Unassembled WGS sequence"/>
</dbReference>
<gene>
    <name evidence="1" type="ORF">KS407_06380</name>
</gene>
<dbReference type="RefSeq" id="WP_088076260.1">
    <property type="nucleotide sequence ID" value="NZ_JAHQCR010000030.1"/>
</dbReference>
<accession>A0ABS6JRA3</accession>
<dbReference type="EMBL" id="JAHQCR010000030">
    <property type="protein sequence ID" value="MBU9721070.1"/>
    <property type="molecule type" value="Genomic_DNA"/>
</dbReference>
<name>A0ABS6JRA3_9BACI</name>
<proteinExistence type="predicted"/>